<dbReference type="Gene3D" id="1.10.10.10">
    <property type="entry name" value="Winged helix-like DNA-binding domain superfamily/Winged helix DNA-binding domain"/>
    <property type="match status" value="1"/>
</dbReference>
<dbReference type="GO" id="GO:0003700">
    <property type="term" value="F:DNA-binding transcription factor activity"/>
    <property type="evidence" value="ECO:0007669"/>
    <property type="project" value="InterPro"/>
</dbReference>
<evidence type="ECO:0000256" key="1">
    <source>
        <dbReference type="ARBA" id="ARBA00023015"/>
    </source>
</evidence>
<dbReference type="SMART" id="SM00345">
    <property type="entry name" value="HTH_GNTR"/>
    <property type="match status" value="1"/>
</dbReference>
<dbReference type="InterPro" id="IPR000524">
    <property type="entry name" value="Tscrpt_reg_HTH_GntR"/>
</dbReference>
<sequence length="225" mass="26427">MLNRTDFKMSTRDFVYETIRESIMTLDLPPGSAISEKEIAEELEVSRTPVREAFLRLTEDELLIVLPQRGSFVTLIDLDHVEEARFLREQAEVGIIRLACDSFNEYCLQQLEINVEKQKQAKMIEDEKTLFVLDKEFHRLLAEGTKKVRVWRVIQKMDTHSNRLRKLSMELKLNWDQLVEHHGEMVSAIKAKDCQRAEALIRTHLGLLQYDQQALKLEHPEYFSK</sequence>
<dbReference type="AlphaFoldDB" id="A0A060LS95"/>
<evidence type="ECO:0000313" key="6">
    <source>
        <dbReference type="Proteomes" id="UP000027142"/>
    </source>
</evidence>
<accession>A0A060LS95</accession>
<dbReference type="PANTHER" id="PTHR43537:SF45">
    <property type="entry name" value="GNTR FAMILY REGULATORY PROTEIN"/>
    <property type="match status" value="1"/>
</dbReference>
<name>A0A060LS95_9BACI</name>
<dbReference type="EMBL" id="CP003923">
    <property type="protein sequence ID" value="AIC92910.1"/>
    <property type="molecule type" value="Genomic_DNA"/>
</dbReference>
<gene>
    <name evidence="5" type="ORF">BleG1_0302</name>
</gene>
<dbReference type="SMART" id="SM00895">
    <property type="entry name" value="FCD"/>
    <property type="match status" value="1"/>
</dbReference>
<dbReference type="InterPro" id="IPR011711">
    <property type="entry name" value="GntR_C"/>
</dbReference>
<dbReference type="InterPro" id="IPR036388">
    <property type="entry name" value="WH-like_DNA-bd_sf"/>
</dbReference>
<dbReference type="GO" id="GO:0003677">
    <property type="term" value="F:DNA binding"/>
    <property type="evidence" value="ECO:0007669"/>
    <property type="project" value="UniProtKB-KW"/>
</dbReference>
<reference evidence="5 6" key="1">
    <citation type="journal article" date="2014" name="Gene">
        <title>A comparative genomic analysis of the alkalitolerant soil bacterium Bacillus lehensis G1.</title>
        <authorList>
            <person name="Noor Y.M."/>
            <person name="Samsulrizal N.H."/>
            <person name="Jema'on N.A."/>
            <person name="Low K.O."/>
            <person name="Ramli A.N."/>
            <person name="Alias N.I."/>
            <person name="Damis S.I."/>
            <person name="Fuzi S.F."/>
            <person name="Isa M.N."/>
            <person name="Murad A.M."/>
            <person name="Raih M.F."/>
            <person name="Bakar F.D."/>
            <person name="Najimudin N."/>
            <person name="Mahadi N.M."/>
            <person name="Illias R.M."/>
        </authorList>
    </citation>
    <scope>NUCLEOTIDE SEQUENCE [LARGE SCALE GENOMIC DNA]</scope>
    <source>
        <strain evidence="5 6">G1</strain>
    </source>
</reference>
<evidence type="ECO:0000256" key="2">
    <source>
        <dbReference type="ARBA" id="ARBA00023125"/>
    </source>
</evidence>
<dbReference type="Proteomes" id="UP000027142">
    <property type="component" value="Chromosome"/>
</dbReference>
<dbReference type="PROSITE" id="PS50949">
    <property type="entry name" value="HTH_GNTR"/>
    <property type="match status" value="1"/>
</dbReference>
<dbReference type="SUPFAM" id="SSF48008">
    <property type="entry name" value="GntR ligand-binding domain-like"/>
    <property type="match status" value="1"/>
</dbReference>
<dbReference type="SUPFAM" id="SSF46785">
    <property type="entry name" value="Winged helix' DNA-binding domain"/>
    <property type="match status" value="1"/>
</dbReference>
<dbReference type="Pfam" id="PF07729">
    <property type="entry name" value="FCD"/>
    <property type="match status" value="1"/>
</dbReference>
<dbReference type="PANTHER" id="PTHR43537">
    <property type="entry name" value="TRANSCRIPTIONAL REGULATOR, GNTR FAMILY"/>
    <property type="match status" value="1"/>
</dbReference>
<dbReference type="Gene3D" id="1.20.120.530">
    <property type="entry name" value="GntR ligand-binding domain-like"/>
    <property type="match status" value="1"/>
</dbReference>
<organism evidence="5 6">
    <name type="scientific">Shouchella lehensis G1</name>
    <dbReference type="NCBI Taxonomy" id="1246626"/>
    <lineage>
        <taxon>Bacteria</taxon>
        <taxon>Bacillati</taxon>
        <taxon>Bacillota</taxon>
        <taxon>Bacilli</taxon>
        <taxon>Bacillales</taxon>
        <taxon>Bacillaceae</taxon>
        <taxon>Shouchella</taxon>
    </lineage>
</organism>
<evidence type="ECO:0000259" key="4">
    <source>
        <dbReference type="PROSITE" id="PS50949"/>
    </source>
</evidence>
<dbReference type="InterPro" id="IPR036390">
    <property type="entry name" value="WH_DNA-bd_sf"/>
</dbReference>
<dbReference type="HOGENOM" id="CLU_017584_5_2_9"/>
<dbReference type="eggNOG" id="COG1802">
    <property type="taxonomic scope" value="Bacteria"/>
</dbReference>
<dbReference type="OrthoDB" id="9781630at2"/>
<feature type="domain" description="HTH gntR-type" evidence="4">
    <location>
        <begin position="9"/>
        <end position="76"/>
    </location>
</feature>
<dbReference type="CDD" id="cd07377">
    <property type="entry name" value="WHTH_GntR"/>
    <property type="match status" value="1"/>
</dbReference>
<dbReference type="RefSeq" id="WP_051667237.1">
    <property type="nucleotide sequence ID" value="NZ_CP003923.1"/>
</dbReference>
<dbReference type="KEGG" id="ble:BleG1_0302"/>
<keyword evidence="3" id="KW-0804">Transcription</keyword>
<keyword evidence="6" id="KW-1185">Reference proteome</keyword>
<keyword evidence="1" id="KW-0805">Transcription regulation</keyword>
<proteinExistence type="predicted"/>
<keyword evidence="2" id="KW-0238">DNA-binding</keyword>
<evidence type="ECO:0000313" key="5">
    <source>
        <dbReference type="EMBL" id="AIC92910.1"/>
    </source>
</evidence>
<dbReference type="PATRIC" id="fig|1246626.3.peg.290"/>
<dbReference type="STRING" id="1246626.BleG1_0302"/>
<dbReference type="InterPro" id="IPR008920">
    <property type="entry name" value="TF_FadR/GntR_C"/>
</dbReference>
<protein>
    <submittedName>
        <fullName evidence="5">HTH-type, GntR family transcriptional regulator</fullName>
    </submittedName>
</protein>
<dbReference type="Pfam" id="PF00392">
    <property type="entry name" value="GntR"/>
    <property type="match status" value="1"/>
</dbReference>
<evidence type="ECO:0000256" key="3">
    <source>
        <dbReference type="ARBA" id="ARBA00023163"/>
    </source>
</evidence>